<gene>
    <name evidence="2" type="ORF">B296_00020493</name>
</gene>
<comment type="caution">
    <text evidence="2">The sequence shown here is derived from an EMBL/GenBank/DDBJ whole genome shotgun (WGS) entry which is preliminary data.</text>
</comment>
<feature type="region of interest" description="Disordered" evidence="1">
    <location>
        <begin position="51"/>
        <end position="77"/>
    </location>
</feature>
<protein>
    <submittedName>
        <fullName evidence="2">Uncharacterized protein</fullName>
    </submittedName>
</protein>
<organism evidence="2 3">
    <name type="scientific">Ensete ventricosum</name>
    <name type="common">Abyssinian banana</name>
    <name type="synonym">Musa ensete</name>
    <dbReference type="NCBI Taxonomy" id="4639"/>
    <lineage>
        <taxon>Eukaryota</taxon>
        <taxon>Viridiplantae</taxon>
        <taxon>Streptophyta</taxon>
        <taxon>Embryophyta</taxon>
        <taxon>Tracheophyta</taxon>
        <taxon>Spermatophyta</taxon>
        <taxon>Magnoliopsida</taxon>
        <taxon>Liliopsida</taxon>
        <taxon>Zingiberales</taxon>
        <taxon>Musaceae</taxon>
        <taxon>Ensete</taxon>
    </lineage>
</organism>
<name>A0A426ZFV6_ENSVE</name>
<evidence type="ECO:0000313" key="2">
    <source>
        <dbReference type="EMBL" id="RRT62860.1"/>
    </source>
</evidence>
<dbReference type="AlphaFoldDB" id="A0A426ZFV6"/>
<dbReference type="EMBL" id="AMZH03006823">
    <property type="protein sequence ID" value="RRT62860.1"/>
    <property type="molecule type" value="Genomic_DNA"/>
</dbReference>
<evidence type="ECO:0000313" key="3">
    <source>
        <dbReference type="Proteomes" id="UP000287651"/>
    </source>
</evidence>
<feature type="region of interest" description="Disordered" evidence="1">
    <location>
        <begin position="1"/>
        <end position="37"/>
    </location>
</feature>
<sequence length="173" mass="18829">MGSSIPAVESLGFESPPSTASRSEDQRRVSSYSSSSSFPAYLRWLSKVPEKQESVVSPHEPQSLIEAALPGPYSSTSTQRIELMHAMRVESMGFKSPPSTASVPKIQEVFPSTPLPAPFSCEGFDDGTPEEGIDGLALRAPFDDRDGSPRLLFFHLPPADRAHPRHGLLHPPF</sequence>
<reference evidence="2 3" key="1">
    <citation type="journal article" date="2014" name="Agronomy (Basel)">
        <title>A Draft Genome Sequence for Ensete ventricosum, the Drought-Tolerant Tree Against Hunger.</title>
        <authorList>
            <person name="Harrison J."/>
            <person name="Moore K.A."/>
            <person name="Paszkiewicz K."/>
            <person name="Jones T."/>
            <person name="Grant M."/>
            <person name="Ambacheew D."/>
            <person name="Muzemil S."/>
            <person name="Studholme D.J."/>
        </authorList>
    </citation>
    <scope>NUCLEOTIDE SEQUENCE [LARGE SCALE GENOMIC DNA]</scope>
</reference>
<accession>A0A426ZFV6</accession>
<proteinExistence type="predicted"/>
<evidence type="ECO:0000256" key="1">
    <source>
        <dbReference type="SAM" id="MobiDB-lite"/>
    </source>
</evidence>
<dbReference type="Proteomes" id="UP000287651">
    <property type="component" value="Unassembled WGS sequence"/>
</dbReference>